<protein>
    <submittedName>
        <fullName evidence="2">Uncharacterized protein</fullName>
    </submittedName>
</protein>
<sequence length="119" mass="13414">MDKEKQIIEDVEVEWMSTDSSDSSSDDEELTSTIRRSRFKHEFQQSHRGAGTSSEVSERSRPASTSGAEVLSIPSIARLTKPPCRLSVESFLRTSNPRSVLTEEDLSDIRGRYGFPNEF</sequence>
<feature type="region of interest" description="Disordered" evidence="1">
    <location>
        <begin position="1"/>
        <end position="69"/>
    </location>
</feature>
<dbReference type="EMBL" id="BTGU01000025">
    <property type="protein sequence ID" value="GMN47402.1"/>
    <property type="molecule type" value="Genomic_DNA"/>
</dbReference>
<keyword evidence="3" id="KW-1185">Reference proteome</keyword>
<proteinExistence type="predicted"/>
<accession>A0AA88A6J2</accession>
<evidence type="ECO:0000313" key="3">
    <source>
        <dbReference type="Proteomes" id="UP001187192"/>
    </source>
</evidence>
<comment type="caution">
    <text evidence="2">The sequence shown here is derived from an EMBL/GenBank/DDBJ whole genome shotgun (WGS) entry which is preliminary data.</text>
</comment>
<evidence type="ECO:0000313" key="2">
    <source>
        <dbReference type="EMBL" id="GMN47402.1"/>
    </source>
</evidence>
<reference evidence="2" key="1">
    <citation type="submission" date="2023-07" db="EMBL/GenBank/DDBJ databases">
        <title>draft genome sequence of fig (Ficus carica).</title>
        <authorList>
            <person name="Takahashi T."/>
            <person name="Nishimura K."/>
        </authorList>
    </citation>
    <scope>NUCLEOTIDE SEQUENCE</scope>
</reference>
<name>A0AA88A6J2_FICCA</name>
<gene>
    <name evidence="2" type="ORF">TIFTF001_016577</name>
</gene>
<dbReference type="Proteomes" id="UP001187192">
    <property type="component" value="Unassembled WGS sequence"/>
</dbReference>
<evidence type="ECO:0000256" key="1">
    <source>
        <dbReference type="SAM" id="MobiDB-lite"/>
    </source>
</evidence>
<dbReference type="AlphaFoldDB" id="A0AA88A6J2"/>
<organism evidence="2 3">
    <name type="scientific">Ficus carica</name>
    <name type="common">Common fig</name>
    <dbReference type="NCBI Taxonomy" id="3494"/>
    <lineage>
        <taxon>Eukaryota</taxon>
        <taxon>Viridiplantae</taxon>
        <taxon>Streptophyta</taxon>
        <taxon>Embryophyta</taxon>
        <taxon>Tracheophyta</taxon>
        <taxon>Spermatophyta</taxon>
        <taxon>Magnoliopsida</taxon>
        <taxon>eudicotyledons</taxon>
        <taxon>Gunneridae</taxon>
        <taxon>Pentapetalae</taxon>
        <taxon>rosids</taxon>
        <taxon>fabids</taxon>
        <taxon>Rosales</taxon>
        <taxon>Moraceae</taxon>
        <taxon>Ficeae</taxon>
        <taxon>Ficus</taxon>
    </lineage>
</organism>